<organism evidence="1 4">
    <name type="scientific">Streptomyces radicis</name>
    <dbReference type="NCBI Taxonomy" id="1750517"/>
    <lineage>
        <taxon>Bacteria</taxon>
        <taxon>Bacillati</taxon>
        <taxon>Actinomycetota</taxon>
        <taxon>Actinomycetes</taxon>
        <taxon>Kitasatosporales</taxon>
        <taxon>Streptomycetaceae</taxon>
        <taxon>Streptomyces</taxon>
    </lineage>
</organism>
<dbReference type="Proteomes" id="UP000275024">
    <property type="component" value="Unassembled WGS sequence"/>
</dbReference>
<gene>
    <name evidence="2" type="ORF">D7318_06215</name>
    <name evidence="1" type="ORF">D7319_04265</name>
</gene>
<keyword evidence="3" id="KW-1185">Reference proteome</keyword>
<proteinExistence type="predicted"/>
<reference evidence="3 4" key="1">
    <citation type="submission" date="2018-09" db="EMBL/GenBank/DDBJ databases">
        <title>Streptomyces sp. nov. DS1-2, an endophytic actinomycete isolated from roots of Dendrobium scabrilingue.</title>
        <authorList>
            <person name="Kuncharoen N."/>
            <person name="Kudo T."/>
            <person name="Ohkuma M."/>
            <person name="Yuki M."/>
            <person name="Tanasupawat S."/>
        </authorList>
    </citation>
    <scope>NUCLEOTIDE SEQUENCE [LARGE SCALE GENOMIC DNA]</scope>
    <source>
        <strain evidence="1 4">AZ1-7</strain>
        <strain evidence="2 3">DS1-2</strain>
    </source>
</reference>
<dbReference type="AlphaFoldDB" id="A0A3A9WGM9"/>
<dbReference type="EMBL" id="RBDX01000002">
    <property type="protein sequence ID" value="RKN12105.1"/>
    <property type="molecule type" value="Genomic_DNA"/>
</dbReference>
<dbReference type="EMBL" id="RBDY01000003">
    <property type="protein sequence ID" value="RKN25842.1"/>
    <property type="molecule type" value="Genomic_DNA"/>
</dbReference>
<comment type="caution">
    <text evidence="1">The sequence shown here is derived from an EMBL/GenBank/DDBJ whole genome shotgun (WGS) entry which is preliminary data.</text>
</comment>
<dbReference type="Proteomes" id="UP000268652">
    <property type="component" value="Unassembled WGS sequence"/>
</dbReference>
<protein>
    <submittedName>
        <fullName evidence="1">Uncharacterized protein</fullName>
    </submittedName>
</protein>
<dbReference type="RefSeq" id="WP_120695856.1">
    <property type="nucleotide sequence ID" value="NZ_RBDX01000002.1"/>
</dbReference>
<name>A0A3A9WGM9_9ACTN</name>
<evidence type="ECO:0000313" key="4">
    <source>
        <dbReference type="Proteomes" id="UP000275024"/>
    </source>
</evidence>
<evidence type="ECO:0000313" key="1">
    <source>
        <dbReference type="EMBL" id="RKN12105.1"/>
    </source>
</evidence>
<sequence length="63" mass="6357">MIGAVLRRYPGVLAAALAGLLVEHRGPYGAIAADVLPGYVAAMAPAVGCGALEVTPPEPFTPR</sequence>
<evidence type="ECO:0000313" key="2">
    <source>
        <dbReference type="EMBL" id="RKN25842.1"/>
    </source>
</evidence>
<evidence type="ECO:0000313" key="3">
    <source>
        <dbReference type="Proteomes" id="UP000268652"/>
    </source>
</evidence>
<accession>A0A3A9WGM9</accession>